<accession>A0A318UDC1</accession>
<dbReference type="InterPro" id="IPR029045">
    <property type="entry name" value="ClpP/crotonase-like_dom_sf"/>
</dbReference>
<keyword evidence="3" id="KW-0378">Hydrolase</keyword>
<feature type="chain" id="PRO_5016285352" evidence="1">
    <location>
        <begin position="22"/>
        <end position="592"/>
    </location>
</feature>
<sequence>MKKQLGLFLFFLYGFIPVVHAKDTDQNKNIQCFIQVWGMVKYRSLQSASGKFDADKVFLKYIDRIKKADRKNLNTLLLKMVGQADSGALKGIKNFRRQPGSGHLIKNIDYDWTRDRFYEKELRQKLVALSSVGNLNGIHHYIPTLWYDSLLPNEPSYADYNFDNQAMNLLALAKAWNAVEYLFPYKYKTDENWKVVLSRMIPVFEHVKSRADYEKAVLLLEAATDDTHAEGFMDQIKEKVKVFKLDYYPPFKYSIYRQNILVEDFLSDSLEHGASLQKGDLIVKINGIDVACWLKDRAALLPASNIAVKNRILSTQNTGMAYAFTAIKNPALQLKILRKGKYYKRSVKMLSLKNTDEVGLINRFFQSRINQKKVKKGYEDLGDGVGIIRAGYFFDQDLPADTQSVLKFSALLNSKKALIFDMRAYPQSPGLFYYYLPQMLGKAAFKFARYYQADQKDPGAFLLKNELEAYLSKDIQIHSALYNGKIIILTNEHTQSMGEWFTMMLRALSSKAVIIGSQTAGADGDLKKLNLPGNYQFQFTGNGIFYPNGKETQRIGIKPDIAFEPTIEQIMAYSDVQLEQALKYISDAEKKQ</sequence>
<evidence type="ECO:0000313" key="4">
    <source>
        <dbReference type="Proteomes" id="UP000248198"/>
    </source>
</evidence>
<dbReference type="InterPro" id="IPR036034">
    <property type="entry name" value="PDZ_sf"/>
</dbReference>
<dbReference type="GO" id="GO:0008236">
    <property type="term" value="F:serine-type peptidase activity"/>
    <property type="evidence" value="ECO:0007669"/>
    <property type="project" value="InterPro"/>
</dbReference>
<dbReference type="Gene3D" id="3.90.226.10">
    <property type="entry name" value="2-enoyl-CoA Hydratase, Chain A, domain 1"/>
    <property type="match status" value="1"/>
</dbReference>
<name>A0A318UDC1_9SPHI</name>
<dbReference type="RefSeq" id="WP_110831670.1">
    <property type="nucleotide sequence ID" value="NZ_QKLU01000004.1"/>
</dbReference>
<protein>
    <submittedName>
        <fullName evidence="3">C-terminal processing protease CtpA/Prc</fullName>
    </submittedName>
</protein>
<dbReference type="EMBL" id="QKLU01000004">
    <property type="protein sequence ID" value="PYF74396.1"/>
    <property type="molecule type" value="Genomic_DNA"/>
</dbReference>
<dbReference type="GO" id="GO:0006508">
    <property type="term" value="P:proteolysis"/>
    <property type="evidence" value="ECO:0007669"/>
    <property type="project" value="UniProtKB-KW"/>
</dbReference>
<dbReference type="GO" id="GO:0004175">
    <property type="term" value="F:endopeptidase activity"/>
    <property type="evidence" value="ECO:0007669"/>
    <property type="project" value="TreeGrafter"/>
</dbReference>
<evidence type="ECO:0000313" key="3">
    <source>
        <dbReference type="EMBL" id="PYF74396.1"/>
    </source>
</evidence>
<feature type="signal peptide" evidence="1">
    <location>
        <begin position="1"/>
        <end position="21"/>
    </location>
</feature>
<dbReference type="AlphaFoldDB" id="A0A318UDC1"/>
<gene>
    <name evidence="3" type="ORF">B0O44_104567</name>
</gene>
<dbReference type="SUPFAM" id="SSF52096">
    <property type="entry name" value="ClpP/crotonase"/>
    <property type="match status" value="1"/>
</dbReference>
<evidence type="ECO:0000259" key="2">
    <source>
        <dbReference type="Pfam" id="PF03572"/>
    </source>
</evidence>
<dbReference type="Proteomes" id="UP000248198">
    <property type="component" value="Unassembled WGS sequence"/>
</dbReference>
<keyword evidence="3" id="KW-0645">Protease</keyword>
<feature type="domain" description="Tail specific protease" evidence="2">
    <location>
        <begin position="467"/>
        <end position="562"/>
    </location>
</feature>
<dbReference type="PANTHER" id="PTHR32060:SF22">
    <property type="entry name" value="CARBOXYL-TERMINAL-PROCESSING PEPTIDASE 3, CHLOROPLASTIC"/>
    <property type="match status" value="1"/>
</dbReference>
<evidence type="ECO:0000256" key="1">
    <source>
        <dbReference type="SAM" id="SignalP"/>
    </source>
</evidence>
<organism evidence="3 4">
    <name type="scientific">Pedobacter nutrimenti</name>
    <dbReference type="NCBI Taxonomy" id="1241337"/>
    <lineage>
        <taxon>Bacteria</taxon>
        <taxon>Pseudomonadati</taxon>
        <taxon>Bacteroidota</taxon>
        <taxon>Sphingobacteriia</taxon>
        <taxon>Sphingobacteriales</taxon>
        <taxon>Sphingobacteriaceae</taxon>
        <taxon>Pedobacter</taxon>
    </lineage>
</organism>
<keyword evidence="4" id="KW-1185">Reference proteome</keyword>
<dbReference type="Gene3D" id="2.30.42.10">
    <property type="match status" value="1"/>
</dbReference>
<dbReference type="PANTHER" id="PTHR32060">
    <property type="entry name" value="TAIL-SPECIFIC PROTEASE"/>
    <property type="match status" value="1"/>
</dbReference>
<proteinExistence type="predicted"/>
<comment type="caution">
    <text evidence="3">The sequence shown here is derived from an EMBL/GenBank/DDBJ whole genome shotgun (WGS) entry which is preliminary data.</text>
</comment>
<dbReference type="InterPro" id="IPR005151">
    <property type="entry name" value="Tail-specific_protease"/>
</dbReference>
<dbReference type="SUPFAM" id="SSF50156">
    <property type="entry name" value="PDZ domain-like"/>
    <property type="match status" value="1"/>
</dbReference>
<reference evidence="3 4" key="1">
    <citation type="submission" date="2018-06" db="EMBL/GenBank/DDBJ databases">
        <title>Genomic Encyclopedia of Archaeal and Bacterial Type Strains, Phase II (KMG-II): from individual species to whole genera.</title>
        <authorList>
            <person name="Goeker M."/>
        </authorList>
    </citation>
    <scope>NUCLEOTIDE SEQUENCE [LARGE SCALE GENOMIC DNA]</scope>
    <source>
        <strain evidence="3 4">DSM 27372</strain>
    </source>
</reference>
<dbReference type="OrthoDB" id="5379939at2"/>
<dbReference type="Pfam" id="PF03572">
    <property type="entry name" value="Peptidase_S41"/>
    <property type="match status" value="1"/>
</dbReference>
<keyword evidence="1" id="KW-0732">Signal</keyword>